<evidence type="ECO:0000256" key="1">
    <source>
        <dbReference type="ARBA" id="ARBA00010652"/>
    </source>
</evidence>
<comment type="similarity">
    <text evidence="1">Belongs to the mycobacterial PPE family.</text>
</comment>
<dbReference type="InterPro" id="IPR038332">
    <property type="entry name" value="PPE_sf"/>
</dbReference>
<dbReference type="AlphaFoldDB" id="A0A7I9XYT2"/>
<keyword evidence="5" id="KW-1185">Reference proteome</keyword>
<dbReference type="Pfam" id="PF00823">
    <property type="entry name" value="PPE"/>
    <property type="match status" value="1"/>
</dbReference>
<dbReference type="Proteomes" id="UP000465361">
    <property type="component" value="Unassembled WGS sequence"/>
</dbReference>
<dbReference type="PANTHER" id="PTHR46766:SF1">
    <property type="entry name" value="GLUTAMINE-RICH PROTEIN 2"/>
    <property type="match status" value="1"/>
</dbReference>
<dbReference type="Pfam" id="PF12484">
    <property type="entry name" value="PPE-SVP"/>
    <property type="match status" value="1"/>
</dbReference>
<evidence type="ECO:0000259" key="3">
    <source>
        <dbReference type="Pfam" id="PF12484"/>
    </source>
</evidence>
<gene>
    <name evidence="4" type="primary">PPE31_6</name>
    <name evidence="4" type="ORF">MBOT_23440</name>
</gene>
<organism evidence="4 5">
    <name type="scientific">Mycobacterium botniense</name>
    <dbReference type="NCBI Taxonomy" id="84962"/>
    <lineage>
        <taxon>Bacteria</taxon>
        <taxon>Bacillati</taxon>
        <taxon>Actinomycetota</taxon>
        <taxon>Actinomycetes</taxon>
        <taxon>Mycobacteriales</taxon>
        <taxon>Mycobacteriaceae</taxon>
        <taxon>Mycobacterium</taxon>
    </lineage>
</organism>
<evidence type="ECO:0000313" key="5">
    <source>
        <dbReference type="Proteomes" id="UP000465361"/>
    </source>
</evidence>
<proteinExistence type="inferred from homology"/>
<dbReference type="Gene3D" id="1.20.1260.20">
    <property type="entry name" value="PPE superfamily"/>
    <property type="match status" value="1"/>
</dbReference>
<dbReference type="SUPFAM" id="SSF140459">
    <property type="entry name" value="PE/PPE dimer-like"/>
    <property type="match status" value="1"/>
</dbReference>
<dbReference type="EMBL" id="BLKW01000004">
    <property type="protein sequence ID" value="GFG74979.1"/>
    <property type="molecule type" value="Genomic_DNA"/>
</dbReference>
<dbReference type="PANTHER" id="PTHR46766">
    <property type="entry name" value="GLUTAMINE-RICH PROTEIN 2"/>
    <property type="match status" value="1"/>
</dbReference>
<comment type="caution">
    <text evidence="4">The sequence shown here is derived from an EMBL/GenBank/DDBJ whole genome shotgun (WGS) entry which is preliminary data.</text>
</comment>
<feature type="domain" description="PPE family C-terminal" evidence="3">
    <location>
        <begin position="336"/>
        <end position="414"/>
    </location>
</feature>
<dbReference type="RefSeq" id="WP_163757400.1">
    <property type="nucleotide sequence ID" value="NZ_BLKW01000004.1"/>
</dbReference>
<sequence>MDFGMLPPEINSARMYTGPGAGPLLAAAAAWDGLADSLYSTATSYSAVISGLTSDQWQGPAAAAMAAAAAPYVTWMTTTAAHAQQAATQARQAVSAYETAFVATVPPPVIAANRSLLASLVATNVLGQNAPAIAATEAHYAEMWAQDASAMYDYAASSALAVSPLTPFVAPQHHTNGVGLAGQAAAVAHAAGTSAGTSRAALSGLMTAIPAALQELAAPAASTSSTAELTGILSTLGLGSSTSPASALSWFDSAKSVLYPMSIMSMMPMRGMSMANMGRSLISTAAGGGKGLPALGSAALGGPGLPAGAMGSAGPAGLGAQGSANPAGVAGVPVLAGLRRATSIGTLSVPHTWTGAAATGTIRPLAPPLPVSHVRAIPNATTTAMPGLPAASGGGHGVGGALPRYGVRPVVMGRKPVGR</sequence>
<reference evidence="4 5" key="1">
    <citation type="journal article" date="2019" name="Emerg. Microbes Infect.">
        <title>Comprehensive subspecies identification of 175 nontuberculous mycobacteria species based on 7547 genomic profiles.</title>
        <authorList>
            <person name="Matsumoto Y."/>
            <person name="Kinjo T."/>
            <person name="Motooka D."/>
            <person name="Nabeya D."/>
            <person name="Jung N."/>
            <person name="Uechi K."/>
            <person name="Horii T."/>
            <person name="Iida T."/>
            <person name="Fujita J."/>
            <person name="Nakamura S."/>
        </authorList>
    </citation>
    <scope>NUCLEOTIDE SEQUENCE [LARGE SCALE GENOMIC DNA]</scope>
    <source>
        <strain evidence="4 5">JCM 17322</strain>
    </source>
</reference>
<dbReference type="GO" id="GO:0052572">
    <property type="term" value="P:response to host immune response"/>
    <property type="evidence" value="ECO:0007669"/>
    <property type="project" value="TreeGrafter"/>
</dbReference>
<protein>
    <submittedName>
        <fullName evidence="4">PPE family protein</fullName>
    </submittedName>
</protein>
<feature type="domain" description="PPE" evidence="2">
    <location>
        <begin position="2"/>
        <end position="162"/>
    </location>
</feature>
<dbReference type="FunFam" id="1.20.1260.20:FF:000001">
    <property type="entry name" value="PPE family protein PPE41"/>
    <property type="match status" value="1"/>
</dbReference>
<name>A0A7I9XYT2_9MYCO</name>
<dbReference type="InterPro" id="IPR022171">
    <property type="entry name" value="PPE_C"/>
</dbReference>
<accession>A0A7I9XYT2</accession>
<evidence type="ECO:0000313" key="4">
    <source>
        <dbReference type="EMBL" id="GFG74979.1"/>
    </source>
</evidence>
<dbReference type="InterPro" id="IPR000030">
    <property type="entry name" value="PPE_dom"/>
</dbReference>
<evidence type="ECO:0000259" key="2">
    <source>
        <dbReference type="Pfam" id="PF00823"/>
    </source>
</evidence>